<dbReference type="KEGG" id="ssai:N0B31_10885"/>
<gene>
    <name evidence="2" type="ORF">N0B31_10885</name>
</gene>
<evidence type="ECO:0000313" key="3">
    <source>
        <dbReference type="Proteomes" id="UP001057580"/>
    </source>
</evidence>
<protein>
    <recommendedName>
        <fullName evidence="4">Lipoprotein</fullName>
    </recommendedName>
</protein>
<dbReference type="RefSeq" id="WP_260643893.1">
    <property type="nucleotide sequence ID" value="NZ_CP104003.1"/>
</dbReference>
<reference evidence="2" key="1">
    <citation type="submission" date="2022-09" db="EMBL/GenBank/DDBJ databases">
        <title>Diverse halophilic archaea isolated from saline environments.</title>
        <authorList>
            <person name="Cui H.-L."/>
        </authorList>
    </citation>
    <scope>NUCLEOTIDE SEQUENCE</scope>
    <source>
        <strain evidence="2">ZS-35-S2</strain>
    </source>
</reference>
<dbReference type="EMBL" id="CP104003">
    <property type="protein sequence ID" value="UWM56779.1"/>
    <property type="molecule type" value="Genomic_DNA"/>
</dbReference>
<dbReference type="PROSITE" id="PS51257">
    <property type="entry name" value="PROKAR_LIPOPROTEIN"/>
    <property type="match status" value="1"/>
</dbReference>
<accession>A0A9E7UD86</accession>
<dbReference type="GeneID" id="74942933"/>
<proteinExistence type="predicted"/>
<organism evidence="2 3">
    <name type="scientific">Salinirubellus salinus</name>
    <dbReference type="NCBI Taxonomy" id="1364945"/>
    <lineage>
        <taxon>Archaea</taxon>
        <taxon>Methanobacteriati</taxon>
        <taxon>Methanobacteriota</taxon>
        <taxon>Stenosarchaea group</taxon>
        <taxon>Halobacteria</taxon>
        <taxon>Halobacteriales</taxon>
        <taxon>Natronomonadaceae</taxon>
        <taxon>Salinirubellus</taxon>
    </lineage>
</organism>
<evidence type="ECO:0008006" key="4">
    <source>
        <dbReference type="Google" id="ProtNLM"/>
    </source>
</evidence>
<evidence type="ECO:0000313" key="2">
    <source>
        <dbReference type="EMBL" id="UWM56779.1"/>
    </source>
</evidence>
<evidence type="ECO:0000256" key="1">
    <source>
        <dbReference type="SAM" id="MobiDB-lite"/>
    </source>
</evidence>
<name>A0A9E7UD86_9EURY</name>
<dbReference type="AlphaFoldDB" id="A0A9E7UD86"/>
<feature type="region of interest" description="Disordered" evidence="1">
    <location>
        <begin position="28"/>
        <end position="59"/>
    </location>
</feature>
<sequence length="305" mass="33430">MGRQTRRALLASTAALVGAGAGCTGLRHALEGSDGTPTAERDGPPPTDSPTESGPDSLTLEAVEPPLATEGAEPRTVTVYPESMALALRRAARIEGTYRSHGPAFVYAPEPFWTRYRTVRLTGPDAGSTPQGVYEMAADGGIRYELLVGADRLEDDPPAAQVSGLEGARRELALAAIRNEGPRVYPETELGEWVRTEWFDNRWEHDGTVYRGKEVQQTDAAFFSQQVWATVQLRETRADPQVVFELRAPGDEVRDVLGPVFDEWSKDEPTTGMDDPPAAVVEYLRDVDLLATHTTVFRPRLEELL</sequence>
<keyword evidence="3" id="KW-1185">Reference proteome</keyword>
<dbReference type="Proteomes" id="UP001057580">
    <property type="component" value="Chromosome"/>
</dbReference>